<evidence type="ECO:0000256" key="13">
    <source>
        <dbReference type="ARBA" id="ARBA00023136"/>
    </source>
</evidence>
<feature type="domain" description="AglB-like core" evidence="20">
    <location>
        <begin position="465"/>
        <end position="554"/>
    </location>
</feature>
<dbReference type="Pfam" id="PF02516">
    <property type="entry name" value="STT3"/>
    <property type="match status" value="1"/>
</dbReference>
<feature type="transmembrane region" description="Helical" evidence="17">
    <location>
        <begin position="401"/>
        <end position="419"/>
    </location>
</feature>
<comment type="catalytic activity">
    <reaction evidence="16">
        <text>an archaeal dolichyl phosphooligosaccharide + [protein]-L-asparagine = an archaeal dolichyl phosphate + a glycoprotein with the oligosaccharide chain attached by N-beta-D-glycosyl linkage to a protein L-asparagine.</text>
        <dbReference type="EC" id="2.4.99.21"/>
    </reaction>
</comment>
<comment type="cofactor">
    <cofactor evidence="2">
        <name>Mg(2+)</name>
        <dbReference type="ChEBI" id="CHEBI:18420"/>
    </cofactor>
</comment>
<evidence type="ECO:0000256" key="15">
    <source>
        <dbReference type="ARBA" id="ARBA00030679"/>
    </source>
</evidence>
<evidence type="ECO:0000256" key="3">
    <source>
        <dbReference type="ARBA" id="ARBA00004651"/>
    </source>
</evidence>
<evidence type="ECO:0000259" key="18">
    <source>
        <dbReference type="Pfam" id="PF02516"/>
    </source>
</evidence>
<keyword evidence="7" id="KW-0328">Glycosyltransferase</keyword>
<dbReference type="PANTHER" id="PTHR13872">
    <property type="entry name" value="DOLICHYL-DIPHOSPHOOLIGOSACCHARIDE--PROTEIN GLYCOSYLTRANSFERASE SUBUNIT"/>
    <property type="match status" value="1"/>
</dbReference>
<feature type="transmembrane region" description="Helical" evidence="17">
    <location>
        <begin position="431"/>
        <end position="450"/>
    </location>
</feature>
<feature type="transmembrane region" description="Helical" evidence="17">
    <location>
        <begin position="234"/>
        <end position="252"/>
    </location>
</feature>
<feature type="transmembrane region" description="Helical" evidence="17">
    <location>
        <begin position="185"/>
        <end position="214"/>
    </location>
</feature>
<feature type="transmembrane region" description="Helical" evidence="17">
    <location>
        <begin position="105"/>
        <end position="124"/>
    </location>
</feature>
<accession>A0A101ILY0</accession>
<feature type="domain" description="Archaeal glycosylation protein B peripheral" evidence="19">
    <location>
        <begin position="637"/>
        <end position="726"/>
    </location>
</feature>
<keyword evidence="8 21" id="KW-0808">Transferase</keyword>
<dbReference type="Proteomes" id="UP000053961">
    <property type="component" value="Unassembled WGS sequence"/>
</dbReference>
<evidence type="ECO:0000259" key="20">
    <source>
        <dbReference type="Pfam" id="PF22627"/>
    </source>
</evidence>
<keyword evidence="13 17" id="KW-0472">Membrane</keyword>
<dbReference type="AlphaFoldDB" id="A0A101ILY0"/>
<comment type="subcellular location">
    <subcellularLocation>
        <location evidence="3">Cell membrane</location>
        <topology evidence="3">Multi-pass membrane protein</topology>
    </subcellularLocation>
</comment>
<dbReference type="InterPro" id="IPR003674">
    <property type="entry name" value="Oligo_trans_STT3"/>
</dbReference>
<dbReference type="GO" id="GO:0004576">
    <property type="term" value="F:oligosaccharyl transferase activity"/>
    <property type="evidence" value="ECO:0007669"/>
    <property type="project" value="InterPro"/>
</dbReference>
<name>A0A101ILY0_9EURY</name>
<dbReference type="Pfam" id="PF18079">
    <property type="entry name" value="AglB_L1"/>
    <property type="match status" value="1"/>
</dbReference>
<evidence type="ECO:0000256" key="11">
    <source>
        <dbReference type="ARBA" id="ARBA00022842"/>
    </source>
</evidence>
<evidence type="ECO:0000256" key="16">
    <source>
        <dbReference type="ARBA" id="ARBA00034066"/>
    </source>
</evidence>
<evidence type="ECO:0000313" key="22">
    <source>
        <dbReference type="Proteomes" id="UP000053961"/>
    </source>
</evidence>
<keyword evidence="10" id="KW-0479">Metal-binding</keyword>
<evidence type="ECO:0000256" key="8">
    <source>
        <dbReference type="ARBA" id="ARBA00022679"/>
    </source>
</evidence>
<dbReference type="Pfam" id="PF22627">
    <property type="entry name" value="AglB_core-like"/>
    <property type="match status" value="1"/>
</dbReference>
<evidence type="ECO:0000256" key="17">
    <source>
        <dbReference type="SAM" id="Phobius"/>
    </source>
</evidence>
<evidence type="ECO:0000256" key="9">
    <source>
        <dbReference type="ARBA" id="ARBA00022692"/>
    </source>
</evidence>
<protein>
    <recommendedName>
        <fullName evidence="6">dolichyl-phosphooligosaccharide-protein glycotransferase</fullName>
        <ecNumber evidence="6">2.4.99.21</ecNumber>
    </recommendedName>
    <alternativeName>
        <fullName evidence="15">Oligosaccharyl transferase</fullName>
    </alternativeName>
</protein>
<dbReference type="InterPro" id="IPR054479">
    <property type="entry name" value="AglB-like_core"/>
</dbReference>
<dbReference type="Gene3D" id="2.60.40.3390">
    <property type="match status" value="1"/>
</dbReference>
<feature type="domain" description="Oligosaccharyl transferase STT3 N-terminal" evidence="18">
    <location>
        <begin position="41"/>
        <end position="414"/>
    </location>
</feature>
<feature type="transmembrane region" description="Helical" evidence="17">
    <location>
        <begin position="161"/>
        <end position="179"/>
    </location>
</feature>
<evidence type="ECO:0000259" key="19">
    <source>
        <dbReference type="Pfam" id="PF18079"/>
    </source>
</evidence>
<dbReference type="GO" id="GO:0046872">
    <property type="term" value="F:metal ion binding"/>
    <property type="evidence" value="ECO:0007669"/>
    <property type="project" value="UniProtKB-KW"/>
</dbReference>
<dbReference type="GO" id="GO:0005886">
    <property type="term" value="C:plasma membrane"/>
    <property type="evidence" value="ECO:0007669"/>
    <property type="project" value="UniProtKB-SubCell"/>
</dbReference>
<evidence type="ECO:0000256" key="5">
    <source>
        <dbReference type="ARBA" id="ARBA00010810"/>
    </source>
</evidence>
<comment type="similarity">
    <text evidence="5">Belongs to the STT3 family.</text>
</comment>
<keyword evidence="9 17" id="KW-0812">Transmembrane</keyword>
<feature type="transmembrane region" description="Helical" evidence="17">
    <location>
        <begin position="130"/>
        <end position="149"/>
    </location>
</feature>
<gene>
    <name evidence="21" type="ORF">XE07_0051</name>
</gene>
<evidence type="ECO:0000256" key="4">
    <source>
        <dbReference type="ARBA" id="ARBA00004922"/>
    </source>
</evidence>
<keyword evidence="14" id="KW-0464">Manganese</keyword>
<dbReference type="EC" id="2.4.99.21" evidence="6"/>
<keyword evidence="11" id="KW-0460">Magnesium</keyword>
<proteinExistence type="inferred from homology"/>
<evidence type="ECO:0000313" key="21">
    <source>
        <dbReference type="EMBL" id="KUK97637.1"/>
    </source>
</evidence>
<feature type="transmembrane region" description="Helical" evidence="17">
    <location>
        <begin position="348"/>
        <end position="367"/>
    </location>
</feature>
<reference evidence="22" key="1">
    <citation type="journal article" date="2015" name="MBio">
        <title>Genome-Resolved Metagenomic Analysis Reveals Roles for Candidate Phyla and Other Microbial Community Members in Biogeochemical Transformations in Oil Reservoirs.</title>
        <authorList>
            <person name="Hu P."/>
            <person name="Tom L."/>
            <person name="Singh A."/>
            <person name="Thomas B.C."/>
            <person name="Baker B.J."/>
            <person name="Piceno Y.M."/>
            <person name="Andersen G.L."/>
            <person name="Banfield J.F."/>
        </authorList>
    </citation>
    <scope>NUCLEOTIDE SEQUENCE [LARGE SCALE GENOMIC DNA]</scope>
</reference>
<dbReference type="UniPathway" id="UPA00378"/>
<evidence type="ECO:0000256" key="10">
    <source>
        <dbReference type="ARBA" id="ARBA00022723"/>
    </source>
</evidence>
<dbReference type="PATRIC" id="fig|301375.6.peg.1050"/>
<evidence type="ECO:0000256" key="12">
    <source>
        <dbReference type="ARBA" id="ARBA00022989"/>
    </source>
</evidence>
<dbReference type="Gene3D" id="3.40.50.12610">
    <property type="match status" value="1"/>
</dbReference>
<feature type="transmembrane region" description="Helical" evidence="17">
    <location>
        <begin position="258"/>
        <end position="277"/>
    </location>
</feature>
<sequence length="730" mass="80924">MSKVVGREESYGCLCVLGAFLLGLLLRLVPARNALIGGDILFYGYDSFYHVRRIFYTTENFPETLWFDSYLNHPWGFELSWPPLFDQVVAAVALIFGGGERVVEIAAALVPPILGSASILVLYLLGKKLFGARVALLSALLLAIDPKHIARTHFGCPDHDVLESLFILVAILLLAYALTEREKKIWFGTASGVLIAAVAYTWLGAPIYMVAILIYATIQGALDLRGGTSSTETVTPLMAAFGVALLLLLPFWDEAWLIPSFSGCFGALAALAFLYLLSSLFAAKKVTWLAFIPVVAILGYVAIVLSYLTETTREIHSLFWNGIHYFFGSGLARQSIIEAAPVYEVFDLISLSGLGLVFSFLGLGVAARRTWRNRLPKDQVLFLVWAVFTLVLTIFQARFLYLFSVGGAILVGLLFFWAVDWVRASKRAGPLAGKFLPLVILGLLLLPNAIGIVEIAKDRPEVAGDWLETLDWLEENTPATEGFEQPVREGEYGVLSWWDYGNWILQQSRRPVVANNFQAGATDAAKFFLSEDEEEALTLAKSRNVRYIITDGKMVYTKLPAIARWKNVDPESYIAISTDSDLVTFEHSERFLRTILTGLHLLDGTNLGHFRLLYESETSVGLKFPTSEVKVFERVEGAKIAGSTPYEKPMGVILEMTSNQGRRFQYFNSAMPVDGRYEITVPYSTDESLETHSIGPYLVGPVEDFVGGDSRDVEVSEEDVLLGRVVEVNF</sequence>
<dbReference type="EMBL" id="LGHB01000001">
    <property type="protein sequence ID" value="KUK97637.1"/>
    <property type="molecule type" value="Genomic_DNA"/>
</dbReference>
<dbReference type="InterPro" id="IPR041154">
    <property type="entry name" value="AglB_P1"/>
</dbReference>
<evidence type="ECO:0000256" key="7">
    <source>
        <dbReference type="ARBA" id="ARBA00022676"/>
    </source>
</evidence>
<comment type="pathway">
    <text evidence="4">Protein modification; protein glycosylation.</text>
</comment>
<keyword evidence="12 17" id="KW-1133">Transmembrane helix</keyword>
<evidence type="ECO:0000256" key="6">
    <source>
        <dbReference type="ARBA" id="ARBA00012602"/>
    </source>
</evidence>
<comment type="cofactor">
    <cofactor evidence="1">
        <name>Mn(2+)</name>
        <dbReference type="ChEBI" id="CHEBI:29035"/>
    </cofactor>
</comment>
<evidence type="ECO:0000256" key="1">
    <source>
        <dbReference type="ARBA" id="ARBA00001936"/>
    </source>
</evidence>
<evidence type="ECO:0000256" key="2">
    <source>
        <dbReference type="ARBA" id="ARBA00001946"/>
    </source>
</evidence>
<dbReference type="PANTHER" id="PTHR13872:SF1">
    <property type="entry name" value="DOLICHYL-DIPHOSPHOOLIGOSACCHARIDE--PROTEIN GLYCOSYLTRANSFERASE SUBUNIT STT3B"/>
    <property type="match status" value="1"/>
</dbReference>
<feature type="transmembrane region" description="Helical" evidence="17">
    <location>
        <begin position="379"/>
        <end position="395"/>
    </location>
</feature>
<comment type="caution">
    <text evidence="21">The sequence shown here is derived from an EMBL/GenBank/DDBJ whole genome shotgun (WGS) entry which is preliminary data.</text>
</comment>
<organism evidence="21 22">
    <name type="scientific">Methanothrix harundinacea</name>
    <dbReference type="NCBI Taxonomy" id="301375"/>
    <lineage>
        <taxon>Archaea</taxon>
        <taxon>Methanobacteriati</taxon>
        <taxon>Methanobacteriota</taxon>
        <taxon>Stenosarchaea group</taxon>
        <taxon>Methanomicrobia</taxon>
        <taxon>Methanotrichales</taxon>
        <taxon>Methanotrichaceae</taxon>
        <taxon>Methanothrix</taxon>
    </lineage>
</organism>
<dbReference type="InterPro" id="IPR048307">
    <property type="entry name" value="STT3_N"/>
</dbReference>
<feature type="transmembrane region" description="Helical" evidence="17">
    <location>
        <begin position="289"/>
        <end position="308"/>
    </location>
</feature>
<evidence type="ECO:0000256" key="14">
    <source>
        <dbReference type="ARBA" id="ARBA00023211"/>
    </source>
</evidence>